<evidence type="ECO:0000313" key="3">
    <source>
        <dbReference type="Proteomes" id="UP000614272"/>
    </source>
</evidence>
<organism evidence="2 3">
    <name type="scientific">Lacimicrobium alkaliphilum</name>
    <dbReference type="NCBI Taxonomy" id="1526571"/>
    <lineage>
        <taxon>Bacteria</taxon>
        <taxon>Pseudomonadati</taxon>
        <taxon>Pseudomonadota</taxon>
        <taxon>Gammaproteobacteria</taxon>
        <taxon>Alteromonadales</taxon>
        <taxon>Alteromonadaceae</taxon>
        <taxon>Lacimicrobium</taxon>
    </lineage>
</organism>
<sequence>MADTSRRRFLSTTAVLGAASLLSGKAKAGAQQICSQLPKLTHQVFFWLKNPDSIEDRDKLVEGLNDLRRIESIRGLQIGVPASTEKREVVDNSYQVSETMFFDNTEGQNSYQVHPLHQEFVEQYSHLWAKVVVYDSITL</sequence>
<accession>A0ABQ1RCQ2</accession>
<keyword evidence="3" id="KW-1185">Reference proteome</keyword>
<evidence type="ECO:0000313" key="2">
    <source>
        <dbReference type="EMBL" id="GGD65930.1"/>
    </source>
</evidence>
<dbReference type="EMBL" id="BMGJ01000007">
    <property type="protein sequence ID" value="GGD65930.1"/>
    <property type="molecule type" value="Genomic_DNA"/>
</dbReference>
<evidence type="ECO:0000259" key="1">
    <source>
        <dbReference type="PROSITE" id="PS51502"/>
    </source>
</evidence>
<dbReference type="PROSITE" id="PS51318">
    <property type="entry name" value="TAT"/>
    <property type="match status" value="1"/>
</dbReference>
<proteinExistence type="predicted"/>
<name>A0ABQ1RCQ2_9ALTE</name>
<dbReference type="PROSITE" id="PS51502">
    <property type="entry name" value="S_R_A_B_BARREL"/>
    <property type="match status" value="1"/>
</dbReference>
<reference evidence="3" key="1">
    <citation type="journal article" date="2019" name="Int. J. Syst. Evol. Microbiol.">
        <title>The Global Catalogue of Microorganisms (GCM) 10K type strain sequencing project: providing services to taxonomists for standard genome sequencing and annotation.</title>
        <authorList>
            <consortium name="The Broad Institute Genomics Platform"/>
            <consortium name="The Broad Institute Genome Sequencing Center for Infectious Disease"/>
            <person name="Wu L."/>
            <person name="Ma J."/>
        </authorList>
    </citation>
    <scope>NUCLEOTIDE SEQUENCE [LARGE SCALE GENOMIC DNA]</scope>
    <source>
        <strain evidence="3">CGMCC 1.12923</strain>
    </source>
</reference>
<gene>
    <name evidence="2" type="ORF">GCM10011357_21440</name>
</gene>
<feature type="domain" description="Stress-response A/B barrel" evidence="1">
    <location>
        <begin position="40"/>
        <end position="136"/>
    </location>
</feature>
<protein>
    <submittedName>
        <fullName evidence="2">DabB protein</fullName>
    </submittedName>
</protein>
<comment type="caution">
    <text evidence="2">The sequence shown here is derived from an EMBL/GenBank/DDBJ whole genome shotgun (WGS) entry which is preliminary data.</text>
</comment>
<dbReference type="Proteomes" id="UP000614272">
    <property type="component" value="Unassembled WGS sequence"/>
</dbReference>
<dbReference type="SUPFAM" id="SSF54909">
    <property type="entry name" value="Dimeric alpha+beta barrel"/>
    <property type="match status" value="1"/>
</dbReference>
<dbReference type="InterPro" id="IPR011008">
    <property type="entry name" value="Dimeric_a/b-barrel"/>
</dbReference>
<dbReference type="InterPro" id="IPR013097">
    <property type="entry name" value="Dabb"/>
</dbReference>
<dbReference type="Gene3D" id="3.30.70.100">
    <property type="match status" value="1"/>
</dbReference>
<dbReference type="SMART" id="SM00886">
    <property type="entry name" value="Dabb"/>
    <property type="match status" value="1"/>
</dbReference>
<dbReference type="InterPro" id="IPR006311">
    <property type="entry name" value="TAT_signal"/>
</dbReference>
<dbReference type="RefSeq" id="WP_099034495.1">
    <property type="nucleotide sequence ID" value="NZ_BMGJ01000007.1"/>
</dbReference>
<dbReference type="Pfam" id="PF07876">
    <property type="entry name" value="Dabb"/>
    <property type="match status" value="1"/>
</dbReference>